<evidence type="ECO:0000313" key="5">
    <source>
        <dbReference type="Proteomes" id="UP000243626"/>
    </source>
</evidence>
<sequence>MTKVLVKLNKIALDFGSYLLFDTDELEIKESSRIGLIGENGAGKSSLAQLILEEIKPTQGHIQLNTNNIGYLEQVSDNIPYDFNFDGRLLSELNIPYGTSEFSGGELSKLRILEVFSSHYDLLILDEPTSHLDKEGIEFLIRTIKNYDGATLIISHDRRLLNECVNEVWSIEEQSIHVFSGNYDDYKREIEKERESLYHQKEIQDKEIKRLEASISDAKIHAEKILIGRKGANHRSLSSRMTKEKGTVQKGIMQSAKNMQNRIDSMEEIKLPEEKVLPIFEEADIKTDHNRFPIIFNYIDITAGNKLLIESLNLQISRGKITALKGNNGTGKTTIIEYVKGAFNNKLDIITFSKNAELGFYNQLSYLEFKHRTEPLLEYVSKHTSVSKYLLKEMLNDLKFTDNDFERSISTLSGGEAVRVSLFLTLISGDNLLILDEPTNYLDIDTINVLETYLNTYPGTVLLTSHDVEFLENVADEVYKIENKKLKKIK</sequence>
<evidence type="ECO:0000313" key="4">
    <source>
        <dbReference type="EMBL" id="WOS95720.1"/>
    </source>
</evidence>
<proteinExistence type="predicted"/>
<dbReference type="Pfam" id="PF00005">
    <property type="entry name" value="ABC_tran"/>
    <property type="match status" value="2"/>
</dbReference>
<dbReference type="EMBL" id="CP136964">
    <property type="protein sequence ID" value="WOS95720.1"/>
    <property type="molecule type" value="Genomic_DNA"/>
</dbReference>
<evidence type="ECO:0000256" key="2">
    <source>
        <dbReference type="ARBA" id="ARBA00022840"/>
    </source>
</evidence>
<dbReference type="Proteomes" id="UP000243626">
    <property type="component" value="Chromosome"/>
</dbReference>
<dbReference type="RefSeq" id="WP_102167072.1">
    <property type="nucleotide sequence ID" value="NZ_CP136964.1"/>
</dbReference>
<evidence type="ECO:0000256" key="1">
    <source>
        <dbReference type="ARBA" id="ARBA00022741"/>
    </source>
</evidence>
<name>A0AAF1BMZ7_9STAP</name>
<feature type="domain" description="ABC transporter" evidence="3">
    <location>
        <begin position="290"/>
        <end position="489"/>
    </location>
</feature>
<dbReference type="PANTHER" id="PTHR42855">
    <property type="entry name" value="ABC TRANSPORTER ATP-BINDING SUBUNIT"/>
    <property type="match status" value="1"/>
</dbReference>
<keyword evidence="2 4" id="KW-0067">ATP-binding</keyword>
<dbReference type="NCBIfam" id="NF000355">
    <property type="entry name" value="ribo_prot_ABC_F"/>
    <property type="match status" value="1"/>
</dbReference>
<dbReference type="GO" id="GO:0016887">
    <property type="term" value="F:ATP hydrolysis activity"/>
    <property type="evidence" value="ECO:0007669"/>
    <property type="project" value="InterPro"/>
</dbReference>
<dbReference type="InterPro" id="IPR017871">
    <property type="entry name" value="ABC_transporter-like_CS"/>
</dbReference>
<gene>
    <name evidence="4" type="ORF">CJ229_006400</name>
</gene>
<dbReference type="PROSITE" id="PS50893">
    <property type="entry name" value="ABC_TRANSPORTER_2"/>
    <property type="match status" value="2"/>
</dbReference>
<protein>
    <submittedName>
        <fullName evidence="4">ATP-binding cassette domain-containing protein</fullName>
    </submittedName>
</protein>
<reference evidence="4 5" key="2">
    <citation type="submission" date="2023-10" db="EMBL/GenBank/DDBJ databases">
        <authorList>
            <person name="Choi B."/>
        </authorList>
    </citation>
    <scope>NUCLEOTIDE SEQUENCE [LARGE SCALE GENOMIC DNA]</scope>
    <source>
        <strain evidence="4 5">UMB0959</strain>
    </source>
</reference>
<dbReference type="InterPro" id="IPR051309">
    <property type="entry name" value="ABCF_ATPase"/>
</dbReference>
<keyword evidence="5" id="KW-1185">Reference proteome</keyword>
<dbReference type="SMART" id="SM00382">
    <property type="entry name" value="AAA"/>
    <property type="match status" value="2"/>
</dbReference>
<dbReference type="InterPro" id="IPR027417">
    <property type="entry name" value="P-loop_NTPase"/>
</dbReference>
<dbReference type="AlphaFoldDB" id="A0AAF1BMZ7"/>
<organism evidence="4 5">
    <name type="scientific">Nosocomiicoccus massiliensis</name>
    <dbReference type="NCBI Taxonomy" id="1232430"/>
    <lineage>
        <taxon>Bacteria</taxon>
        <taxon>Bacillati</taxon>
        <taxon>Bacillota</taxon>
        <taxon>Bacilli</taxon>
        <taxon>Bacillales</taxon>
        <taxon>Staphylococcaceae</taxon>
        <taxon>Nosocomiicoccus</taxon>
    </lineage>
</organism>
<dbReference type="InterPro" id="IPR032781">
    <property type="entry name" value="ABC_tran_Xtn"/>
</dbReference>
<dbReference type="PROSITE" id="PS00211">
    <property type="entry name" value="ABC_TRANSPORTER_1"/>
    <property type="match status" value="1"/>
</dbReference>
<evidence type="ECO:0000259" key="3">
    <source>
        <dbReference type="PROSITE" id="PS50893"/>
    </source>
</evidence>
<dbReference type="InterPro" id="IPR003439">
    <property type="entry name" value="ABC_transporter-like_ATP-bd"/>
</dbReference>
<dbReference type="GO" id="GO:0005524">
    <property type="term" value="F:ATP binding"/>
    <property type="evidence" value="ECO:0007669"/>
    <property type="project" value="UniProtKB-KW"/>
</dbReference>
<feature type="domain" description="ABC transporter" evidence="3">
    <location>
        <begin position="6"/>
        <end position="198"/>
    </location>
</feature>
<dbReference type="KEGG" id="nmy:CJ229_006400"/>
<dbReference type="InterPro" id="IPR003593">
    <property type="entry name" value="AAA+_ATPase"/>
</dbReference>
<reference evidence="5" key="1">
    <citation type="submission" date="2017-09" db="EMBL/GenBank/DDBJ databases">
        <title>Bacterial strain isolated from the female urinary microbiota.</title>
        <authorList>
            <person name="Thomas-White K."/>
            <person name="Kumar N."/>
            <person name="Forster S."/>
            <person name="Putonti C."/>
            <person name="Lawley T."/>
            <person name="Wolfe A.J."/>
        </authorList>
    </citation>
    <scope>NUCLEOTIDE SEQUENCE [LARGE SCALE GENOMIC DNA]</scope>
    <source>
        <strain evidence="5">UMB0959</strain>
    </source>
</reference>
<dbReference type="PANTHER" id="PTHR42855:SF2">
    <property type="entry name" value="DRUG RESISTANCE ABC TRANSPORTER,ATP-BINDING PROTEIN"/>
    <property type="match status" value="1"/>
</dbReference>
<dbReference type="Pfam" id="PF12848">
    <property type="entry name" value="ABC_tran_Xtn"/>
    <property type="match status" value="1"/>
</dbReference>
<dbReference type="CDD" id="cd03221">
    <property type="entry name" value="ABCF_EF-3"/>
    <property type="match status" value="2"/>
</dbReference>
<dbReference type="Gene3D" id="3.40.50.300">
    <property type="entry name" value="P-loop containing nucleotide triphosphate hydrolases"/>
    <property type="match status" value="3"/>
</dbReference>
<accession>A0AAF1BMZ7</accession>
<keyword evidence="1" id="KW-0547">Nucleotide-binding</keyword>
<dbReference type="SUPFAM" id="SSF52540">
    <property type="entry name" value="P-loop containing nucleoside triphosphate hydrolases"/>
    <property type="match status" value="2"/>
</dbReference>